<accession>M2R5T2</accession>
<feature type="region of interest" description="Disordered" evidence="1">
    <location>
        <begin position="125"/>
        <end position="170"/>
    </location>
</feature>
<evidence type="ECO:0000313" key="2">
    <source>
        <dbReference type="EMBL" id="EMD33507.1"/>
    </source>
</evidence>
<feature type="compositionally biased region" description="Basic and acidic residues" evidence="1">
    <location>
        <begin position="127"/>
        <end position="142"/>
    </location>
</feature>
<dbReference type="AlphaFoldDB" id="M2R5T2"/>
<gene>
    <name evidence="2" type="ORF">CERSUDRAFT_76716</name>
</gene>
<feature type="compositionally biased region" description="Basic and acidic residues" evidence="1">
    <location>
        <begin position="149"/>
        <end position="159"/>
    </location>
</feature>
<reference evidence="2 3" key="1">
    <citation type="journal article" date="2012" name="Proc. Natl. Acad. Sci. U.S.A.">
        <title>Comparative genomics of Ceriporiopsis subvermispora and Phanerochaete chrysosporium provide insight into selective ligninolysis.</title>
        <authorList>
            <person name="Fernandez-Fueyo E."/>
            <person name="Ruiz-Duenas F.J."/>
            <person name="Ferreira P."/>
            <person name="Floudas D."/>
            <person name="Hibbett D.S."/>
            <person name="Canessa P."/>
            <person name="Larrondo L.F."/>
            <person name="James T.Y."/>
            <person name="Seelenfreund D."/>
            <person name="Lobos S."/>
            <person name="Polanco R."/>
            <person name="Tello M."/>
            <person name="Honda Y."/>
            <person name="Watanabe T."/>
            <person name="Watanabe T."/>
            <person name="Ryu J.S."/>
            <person name="Kubicek C.P."/>
            <person name="Schmoll M."/>
            <person name="Gaskell J."/>
            <person name="Hammel K.E."/>
            <person name="St John F.J."/>
            <person name="Vanden Wymelenberg A."/>
            <person name="Sabat G."/>
            <person name="Splinter BonDurant S."/>
            <person name="Syed K."/>
            <person name="Yadav J.S."/>
            <person name="Doddapaneni H."/>
            <person name="Subramanian V."/>
            <person name="Lavin J.L."/>
            <person name="Oguiza J.A."/>
            <person name="Perez G."/>
            <person name="Pisabarro A.G."/>
            <person name="Ramirez L."/>
            <person name="Santoyo F."/>
            <person name="Master E."/>
            <person name="Coutinho P.M."/>
            <person name="Henrissat B."/>
            <person name="Lombard V."/>
            <person name="Magnuson J.K."/>
            <person name="Kuees U."/>
            <person name="Hori C."/>
            <person name="Igarashi K."/>
            <person name="Samejima M."/>
            <person name="Held B.W."/>
            <person name="Barry K.W."/>
            <person name="LaButti K.M."/>
            <person name="Lapidus A."/>
            <person name="Lindquist E.A."/>
            <person name="Lucas S.M."/>
            <person name="Riley R."/>
            <person name="Salamov A.A."/>
            <person name="Hoffmeister D."/>
            <person name="Schwenk D."/>
            <person name="Hadar Y."/>
            <person name="Yarden O."/>
            <person name="de Vries R.P."/>
            <person name="Wiebenga A."/>
            <person name="Stenlid J."/>
            <person name="Eastwood D."/>
            <person name="Grigoriev I.V."/>
            <person name="Berka R.M."/>
            <person name="Blanchette R.A."/>
            <person name="Kersten P."/>
            <person name="Martinez A.T."/>
            <person name="Vicuna R."/>
            <person name="Cullen D."/>
        </authorList>
    </citation>
    <scope>NUCLEOTIDE SEQUENCE [LARGE SCALE GENOMIC DNA]</scope>
    <source>
        <strain evidence="2 3">B</strain>
    </source>
</reference>
<protein>
    <submittedName>
        <fullName evidence="2">Uncharacterized protein</fullName>
    </submittedName>
</protein>
<evidence type="ECO:0000313" key="3">
    <source>
        <dbReference type="Proteomes" id="UP000016930"/>
    </source>
</evidence>
<evidence type="ECO:0000256" key="1">
    <source>
        <dbReference type="SAM" id="MobiDB-lite"/>
    </source>
</evidence>
<dbReference type="EMBL" id="KB445806">
    <property type="protein sequence ID" value="EMD33507.1"/>
    <property type="molecule type" value="Genomic_DNA"/>
</dbReference>
<proteinExistence type="predicted"/>
<sequence length="183" mass="20131">MVPVISSLLPSSLCHSQLRQTLRFTTVLLQTYLRPDIQLFGPLRARRTTIVALATLGITPVHYKRPPSGLHRLHWRGIENSLESASNTSRGKNGPDILTGALLATQNGRNIAVAPLAQTIGPTADALKGEIDGGDQQDDRRVGRGGSKNGERRETEQQSHLRYRRPNATLPSKIQQYCPVPEN</sequence>
<keyword evidence="3" id="KW-1185">Reference proteome</keyword>
<name>M2R5T2_CERS8</name>
<dbReference type="Proteomes" id="UP000016930">
    <property type="component" value="Unassembled WGS sequence"/>
</dbReference>
<dbReference type="HOGENOM" id="CLU_1475000_0_0_1"/>
<organism evidence="2 3">
    <name type="scientific">Ceriporiopsis subvermispora (strain B)</name>
    <name type="common">White-rot fungus</name>
    <name type="synonym">Gelatoporia subvermispora</name>
    <dbReference type="NCBI Taxonomy" id="914234"/>
    <lineage>
        <taxon>Eukaryota</taxon>
        <taxon>Fungi</taxon>
        <taxon>Dikarya</taxon>
        <taxon>Basidiomycota</taxon>
        <taxon>Agaricomycotina</taxon>
        <taxon>Agaricomycetes</taxon>
        <taxon>Polyporales</taxon>
        <taxon>Gelatoporiaceae</taxon>
        <taxon>Gelatoporia</taxon>
    </lineage>
</organism>